<dbReference type="Pfam" id="PF03401">
    <property type="entry name" value="TctC"/>
    <property type="match status" value="1"/>
</dbReference>
<protein>
    <submittedName>
        <fullName evidence="3">Twin-arginine translocation pathway signal protein</fullName>
    </submittedName>
</protein>
<dbReference type="AlphaFoldDB" id="A0A250DM98"/>
<evidence type="ECO:0000313" key="3">
    <source>
        <dbReference type="EMBL" id="ATA55498.1"/>
    </source>
</evidence>
<dbReference type="InterPro" id="IPR006311">
    <property type="entry name" value="TAT_signal"/>
</dbReference>
<dbReference type="PROSITE" id="PS51318">
    <property type="entry name" value="TAT"/>
    <property type="match status" value="1"/>
</dbReference>
<dbReference type="CDD" id="cd07012">
    <property type="entry name" value="PBP2_Bug_TTT"/>
    <property type="match status" value="1"/>
</dbReference>
<dbReference type="EMBL" id="CP023284">
    <property type="protein sequence ID" value="ATA55498.1"/>
    <property type="molecule type" value="Genomic_DNA"/>
</dbReference>
<name>A0A250DM98_9BURK</name>
<evidence type="ECO:0000256" key="1">
    <source>
        <dbReference type="ARBA" id="ARBA00006987"/>
    </source>
</evidence>
<evidence type="ECO:0000256" key="2">
    <source>
        <dbReference type="SAM" id="SignalP"/>
    </source>
</evidence>
<dbReference type="Gene3D" id="3.40.190.150">
    <property type="entry name" value="Bordetella uptake gene, domain 1"/>
    <property type="match status" value="1"/>
</dbReference>
<reference evidence="3 4" key="1">
    <citation type="submission" date="2017-09" db="EMBL/GenBank/DDBJ databases">
        <title>The diverse metabolic capabilities of V. boronicumulans make it an excellent choice for continued studies on novel biodegradation.</title>
        <authorList>
            <person name="Sun S."/>
        </authorList>
    </citation>
    <scope>NUCLEOTIDE SEQUENCE [LARGE SCALE GENOMIC DNA]</scope>
    <source>
        <strain evidence="3 4">J1</strain>
    </source>
</reference>
<dbReference type="KEGG" id="vbo:CKY39_21410"/>
<evidence type="ECO:0000313" key="4">
    <source>
        <dbReference type="Proteomes" id="UP000217154"/>
    </source>
</evidence>
<proteinExistence type="inferred from homology"/>
<sequence length="328" mass="34158">MTIHRRTFVLNAAVSLCAASLATAARAAGPGYPGKAITIVFPYAAGGATDAMTRQIADIMAKALGQPVIVDAKPGAGGSMALQQVVRAHADGHTLVLVASGTMAVNPYLYDLKYKPVEDLAPITILVDIPFVVVTRPDFPARTLKEFIAHAKANPGKVSFANAGVGTQAHLTQMMFMKAAGIAANVVPYKGGTGAIADLLGGHIDAMIDNAAAQVANVQAGKVRALFVTTRERSESLPGVPTAQEAGLPGFVTSGWFGLAAPKGTPQAIVDKLNAVIVQGMARPETRKRLIDAGWMPIGSSPGEAAERARSDLARFGQVARQMELKKE</sequence>
<dbReference type="RefSeq" id="WP_095745856.1">
    <property type="nucleotide sequence ID" value="NZ_CP023284.1"/>
</dbReference>
<gene>
    <name evidence="3" type="ORF">CKY39_21410</name>
</gene>
<accession>A0A250DM98</accession>
<dbReference type="PANTHER" id="PTHR42928">
    <property type="entry name" value="TRICARBOXYLATE-BINDING PROTEIN"/>
    <property type="match status" value="1"/>
</dbReference>
<comment type="similarity">
    <text evidence="1">Belongs to the UPF0065 (bug) family.</text>
</comment>
<dbReference type="InterPro" id="IPR005064">
    <property type="entry name" value="BUG"/>
</dbReference>
<dbReference type="SUPFAM" id="SSF53850">
    <property type="entry name" value="Periplasmic binding protein-like II"/>
    <property type="match status" value="1"/>
</dbReference>
<feature type="chain" id="PRO_5012851964" evidence="2">
    <location>
        <begin position="28"/>
        <end position="328"/>
    </location>
</feature>
<feature type="signal peptide" evidence="2">
    <location>
        <begin position="1"/>
        <end position="27"/>
    </location>
</feature>
<dbReference type="Gene3D" id="3.40.190.10">
    <property type="entry name" value="Periplasmic binding protein-like II"/>
    <property type="match status" value="1"/>
</dbReference>
<dbReference type="InterPro" id="IPR042100">
    <property type="entry name" value="Bug_dom1"/>
</dbReference>
<organism evidence="3 4">
    <name type="scientific">Variovorax boronicumulans</name>
    <dbReference type="NCBI Taxonomy" id="436515"/>
    <lineage>
        <taxon>Bacteria</taxon>
        <taxon>Pseudomonadati</taxon>
        <taxon>Pseudomonadota</taxon>
        <taxon>Betaproteobacteria</taxon>
        <taxon>Burkholderiales</taxon>
        <taxon>Comamonadaceae</taxon>
        <taxon>Variovorax</taxon>
    </lineage>
</organism>
<dbReference type="PIRSF" id="PIRSF017082">
    <property type="entry name" value="YflP"/>
    <property type="match status" value="1"/>
</dbReference>
<dbReference type="PANTHER" id="PTHR42928:SF5">
    <property type="entry name" value="BLR1237 PROTEIN"/>
    <property type="match status" value="1"/>
</dbReference>
<keyword evidence="2" id="KW-0732">Signal</keyword>
<dbReference type="Proteomes" id="UP000217154">
    <property type="component" value="Chromosome"/>
</dbReference>